<dbReference type="SUPFAM" id="SSF52540">
    <property type="entry name" value="P-loop containing nucleoside triphosphate hydrolases"/>
    <property type="match status" value="1"/>
</dbReference>
<dbReference type="Gene3D" id="3.40.50.300">
    <property type="entry name" value="P-loop containing nucleotide triphosphate hydrolases"/>
    <property type="match status" value="1"/>
</dbReference>
<dbReference type="InterPro" id="IPR008995">
    <property type="entry name" value="Mo/tungstate-bd_C_term_dom"/>
</dbReference>
<evidence type="ECO:0000259" key="8">
    <source>
        <dbReference type="PROSITE" id="PS50893"/>
    </source>
</evidence>
<evidence type="ECO:0000313" key="10">
    <source>
        <dbReference type="Proteomes" id="UP000003052"/>
    </source>
</evidence>
<evidence type="ECO:0000256" key="6">
    <source>
        <dbReference type="ARBA" id="ARBA00023136"/>
    </source>
</evidence>
<accession>E7RDU7</accession>
<dbReference type="EC" id="7.6.2.11" evidence="7"/>
<dbReference type="GO" id="GO:0015417">
    <property type="term" value="F:ABC-type polyamine transporter activity"/>
    <property type="evidence" value="ECO:0007669"/>
    <property type="project" value="UniProtKB-EC"/>
</dbReference>
<keyword evidence="5 7" id="KW-1278">Translocase</keyword>
<dbReference type="GO" id="GO:0005524">
    <property type="term" value="F:ATP binding"/>
    <property type="evidence" value="ECO:0007669"/>
    <property type="project" value="UniProtKB-KW"/>
</dbReference>
<evidence type="ECO:0000256" key="2">
    <source>
        <dbReference type="ARBA" id="ARBA00022475"/>
    </source>
</evidence>
<reference evidence="9 10" key="1">
    <citation type="journal article" date="2011" name="J. Bacteriol.">
        <title>The Draft Genome of Planococcus donghaensis MPA1U2 Reveals Nonsporulation Pathways Controlled by a Conserved Spo0A Regulon.</title>
        <authorList>
            <person name="Pearson M.D."/>
            <person name="Noller H.F."/>
        </authorList>
    </citation>
    <scope>NUCLEOTIDE SEQUENCE [LARGE SCALE GENOMIC DNA]</scope>
    <source>
        <strain evidence="9 10">MPA1U2</strain>
    </source>
</reference>
<feature type="domain" description="ABC transporter" evidence="8">
    <location>
        <begin position="4"/>
        <end position="234"/>
    </location>
</feature>
<dbReference type="AlphaFoldDB" id="E7RDU7"/>
<dbReference type="OrthoDB" id="9790614at2"/>
<dbReference type="eggNOG" id="COG3842">
    <property type="taxonomic scope" value="Bacteria"/>
</dbReference>
<comment type="caution">
    <text evidence="9">The sequence shown here is derived from an EMBL/GenBank/DDBJ whole genome shotgun (WGS) entry which is preliminary data.</text>
</comment>
<comment type="subunit">
    <text evidence="7">The complex is composed of two ATP-binding proteins (PotA), two transmembrane proteins (PotB and PotC) and a solute-binding protein (PotD).</text>
</comment>
<evidence type="ECO:0000256" key="5">
    <source>
        <dbReference type="ARBA" id="ARBA00022967"/>
    </source>
</evidence>
<proteinExistence type="inferred from homology"/>
<dbReference type="GO" id="GO:0055052">
    <property type="term" value="C:ATP-binding cassette (ABC) transporter complex, substrate-binding subunit-containing"/>
    <property type="evidence" value="ECO:0007669"/>
    <property type="project" value="TreeGrafter"/>
</dbReference>
<dbReference type="RefSeq" id="WP_008428830.1">
    <property type="nucleotide sequence ID" value="NZ_AEPB01000010.1"/>
</dbReference>
<gene>
    <name evidence="7" type="primary">potA</name>
    <name evidence="9" type="ORF">GPDM_03125</name>
</gene>
<organism evidence="9 10">
    <name type="scientific">Planococcus donghaensis MPA1U2</name>
    <dbReference type="NCBI Taxonomy" id="933115"/>
    <lineage>
        <taxon>Bacteria</taxon>
        <taxon>Bacillati</taxon>
        <taxon>Bacillota</taxon>
        <taxon>Bacilli</taxon>
        <taxon>Bacillales</taxon>
        <taxon>Caryophanaceae</taxon>
        <taxon>Planococcus</taxon>
    </lineage>
</organism>
<dbReference type="Pfam" id="PF08402">
    <property type="entry name" value="TOBE_2"/>
    <property type="match status" value="1"/>
</dbReference>
<evidence type="ECO:0000313" key="9">
    <source>
        <dbReference type="EMBL" id="EGA90853.1"/>
    </source>
</evidence>
<dbReference type="Pfam" id="PF00005">
    <property type="entry name" value="ABC_tran"/>
    <property type="match status" value="1"/>
</dbReference>
<dbReference type="Proteomes" id="UP000003052">
    <property type="component" value="Unassembled WGS sequence"/>
</dbReference>
<dbReference type="NCBIfam" id="TIGR01187">
    <property type="entry name" value="potA"/>
    <property type="match status" value="1"/>
</dbReference>
<dbReference type="PROSITE" id="PS00211">
    <property type="entry name" value="ABC_TRANSPORTER_1"/>
    <property type="match status" value="1"/>
</dbReference>
<evidence type="ECO:0000256" key="4">
    <source>
        <dbReference type="ARBA" id="ARBA00022840"/>
    </source>
</evidence>
<comment type="catalytic activity">
    <reaction evidence="7">
        <text>ATP + H2O + polyamine-[polyamine-binding protein]Side 1 = ADP + phosphate + polyamineSide 2 + [polyamine-binding protein]Side 1.</text>
        <dbReference type="EC" id="7.6.2.11"/>
    </reaction>
</comment>
<dbReference type="FunFam" id="3.40.50.300:FF:000042">
    <property type="entry name" value="Maltose/maltodextrin ABC transporter, ATP-binding protein"/>
    <property type="match status" value="1"/>
</dbReference>
<dbReference type="EMBL" id="AEPB01000010">
    <property type="protein sequence ID" value="EGA90853.1"/>
    <property type="molecule type" value="Genomic_DNA"/>
</dbReference>
<dbReference type="GO" id="GO:0016887">
    <property type="term" value="F:ATP hydrolysis activity"/>
    <property type="evidence" value="ECO:0007669"/>
    <property type="project" value="InterPro"/>
</dbReference>
<dbReference type="InterPro" id="IPR027417">
    <property type="entry name" value="P-loop_NTPase"/>
</dbReference>
<sequence length="376" mass="42426">MQHIKIQNVSKLFGEARAIDHVDIVIEQGEFFTLLGPSGCGKTTLLRTLAGFYQQDEGDLYFDKVNINRTPAHKRNIGMVFQNYAIFPHMTVFENVAYGLKARKVKKDQIDIRVTEALDMVELTHLKDRSPSQLSGGQQQRVALARAIVIHPGLLLMDEPLSNLDAKLRVKMREDIRRLQKDLDITTIYVTHDQEEALAVSDRIAVMKDGKVQQIGRPYEIYLTPSNKFVASFIGSTNFLTGHVSDGKELKNTEIQVEGIQLSRVFNRDYAGEVIYSIRPEQVRLSDLKHVRTSKTITGKIKEASFLGQTVTYKVELATGTVIDVHEYSVSFHNLRREGDIVAVDLNPEQSVVFDVSGEEVLNECDNREKAEVLPV</sequence>
<protein>
    <recommendedName>
        <fullName evidence="7">Spermidine/putrescine import ATP-binding protein PotA</fullName>
        <ecNumber evidence="7">7.6.2.11</ecNumber>
    </recommendedName>
</protein>
<dbReference type="InterPro" id="IPR003439">
    <property type="entry name" value="ABC_transporter-like_ATP-bd"/>
</dbReference>
<keyword evidence="1 7" id="KW-0813">Transport</keyword>
<dbReference type="SMART" id="SM00382">
    <property type="entry name" value="AAA"/>
    <property type="match status" value="1"/>
</dbReference>
<dbReference type="InterPro" id="IPR047641">
    <property type="entry name" value="ABC_transpr_MalK/UgpC-like"/>
</dbReference>
<dbReference type="PROSITE" id="PS50893">
    <property type="entry name" value="ABC_TRANSPORTER_2"/>
    <property type="match status" value="1"/>
</dbReference>
<evidence type="ECO:0000256" key="7">
    <source>
        <dbReference type="RuleBase" id="RU364083"/>
    </source>
</evidence>
<keyword evidence="6 7" id="KW-0472">Membrane</keyword>
<keyword evidence="3 7" id="KW-0547">Nucleotide-binding</keyword>
<dbReference type="InterPro" id="IPR003593">
    <property type="entry name" value="AAA+_ATPase"/>
</dbReference>
<dbReference type="SUPFAM" id="SSF50331">
    <property type="entry name" value="MOP-like"/>
    <property type="match status" value="1"/>
</dbReference>
<dbReference type="Gene3D" id="2.40.50.100">
    <property type="match status" value="1"/>
</dbReference>
<dbReference type="InterPro" id="IPR017871">
    <property type="entry name" value="ABC_transporter-like_CS"/>
</dbReference>
<dbReference type="InterPro" id="IPR012340">
    <property type="entry name" value="NA-bd_OB-fold"/>
</dbReference>
<keyword evidence="4 7" id="KW-0067">ATP-binding</keyword>
<dbReference type="InterPro" id="IPR013611">
    <property type="entry name" value="Transp-assoc_OB_typ2"/>
</dbReference>
<name>E7RDU7_9BACL</name>
<evidence type="ECO:0000256" key="3">
    <source>
        <dbReference type="ARBA" id="ARBA00022741"/>
    </source>
</evidence>
<dbReference type="Gene3D" id="2.40.50.140">
    <property type="entry name" value="Nucleic acid-binding proteins"/>
    <property type="match status" value="1"/>
</dbReference>
<comment type="similarity">
    <text evidence="7">Belongs to the ABC transporter superfamily. Spermidine/putrescine importer (TC 3.A.1.11.1) family.</text>
</comment>
<comment type="function">
    <text evidence="7">Part of the ABC transporter complex PotABCD involved in spermidine/putrescine import. Responsible for energy coupling to the transport system.</text>
</comment>
<keyword evidence="2 7" id="KW-1003">Cell membrane</keyword>
<dbReference type="InterPro" id="IPR005893">
    <property type="entry name" value="PotA-like"/>
</dbReference>
<evidence type="ECO:0000256" key="1">
    <source>
        <dbReference type="ARBA" id="ARBA00022448"/>
    </source>
</evidence>
<dbReference type="PANTHER" id="PTHR43875:SF15">
    <property type="entry name" value="TREHALOSE IMPORT ATP-BINDING PROTEIN SUGC"/>
    <property type="match status" value="1"/>
</dbReference>
<dbReference type="PANTHER" id="PTHR43875">
    <property type="entry name" value="MALTODEXTRIN IMPORT ATP-BINDING PROTEIN MSMX"/>
    <property type="match status" value="1"/>
</dbReference>